<dbReference type="InterPro" id="IPR027417">
    <property type="entry name" value="P-loop_NTPase"/>
</dbReference>
<organism evidence="2">
    <name type="scientific">uncultured Sulfurovum sp</name>
    <dbReference type="NCBI Taxonomy" id="269237"/>
    <lineage>
        <taxon>Bacteria</taxon>
        <taxon>Pseudomonadati</taxon>
        <taxon>Campylobacterota</taxon>
        <taxon>Epsilonproteobacteria</taxon>
        <taxon>Campylobacterales</taxon>
        <taxon>Sulfurovaceae</taxon>
        <taxon>Sulfurovum</taxon>
        <taxon>environmental samples</taxon>
    </lineage>
</organism>
<dbReference type="InterPro" id="IPR003593">
    <property type="entry name" value="AAA+_ATPase"/>
</dbReference>
<gene>
    <name evidence="2" type="ORF">HELGO_WM2156</name>
</gene>
<evidence type="ECO:0000259" key="1">
    <source>
        <dbReference type="SMART" id="SM00382"/>
    </source>
</evidence>
<dbReference type="PANTHER" id="PTHR43566">
    <property type="entry name" value="CONSERVED PROTEIN"/>
    <property type="match status" value="1"/>
</dbReference>
<dbReference type="PANTHER" id="PTHR43566:SF1">
    <property type="entry name" value="AAA+ ATPASE DOMAIN-CONTAINING PROTEIN"/>
    <property type="match status" value="1"/>
</dbReference>
<feature type="domain" description="AAA+ ATPase" evidence="1">
    <location>
        <begin position="16"/>
        <end position="135"/>
    </location>
</feature>
<dbReference type="InterPro" id="IPR041682">
    <property type="entry name" value="AAA_14"/>
</dbReference>
<protein>
    <recommendedName>
        <fullName evidence="1">AAA+ ATPase domain-containing protein</fullName>
    </recommendedName>
</protein>
<dbReference type="Pfam" id="PF13173">
    <property type="entry name" value="AAA_14"/>
    <property type="match status" value="1"/>
</dbReference>
<dbReference type="SUPFAM" id="SSF52540">
    <property type="entry name" value="P-loop containing nucleoside triphosphate hydrolases"/>
    <property type="match status" value="1"/>
</dbReference>
<accession>A0A6S6SH44</accession>
<evidence type="ECO:0000313" key="2">
    <source>
        <dbReference type="EMBL" id="CAA6802662.1"/>
    </source>
</evidence>
<name>A0A6S6SH44_9BACT</name>
<dbReference type="Pfam" id="PF13635">
    <property type="entry name" value="DUF4143"/>
    <property type="match status" value="1"/>
</dbReference>
<dbReference type="SMART" id="SM00382">
    <property type="entry name" value="AAA"/>
    <property type="match status" value="1"/>
</dbReference>
<dbReference type="AlphaFoldDB" id="A0A6S6SH44"/>
<dbReference type="InterPro" id="IPR025420">
    <property type="entry name" value="DUF4143"/>
</dbReference>
<dbReference type="EMBL" id="CACVAX010000006">
    <property type="protein sequence ID" value="CAA6802662.1"/>
    <property type="molecule type" value="Genomic_DNA"/>
</dbReference>
<reference evidence="2" key="1">
    <citation type="submission" date="2020-01" db="EMBL/GenBank/DDBJ databases">
        <authorList>
            <person name="Meier V. D."/>
            <person name="Meier V D."/>
        </authorList>
    </citation>
    <scope>NUCLEOTIDE SEQUENCE</scope>
    <source>
        <strain evidence="2">HLG_WM_MAG_04</strain>
    </source>
</reference>
<dbReference type="Gene3D" id="3.40.50.300">
    <property type="entry name" value="P-loop containing nucleotide triphosphate hydrolases"/>
    <property type="match status" value="1"/>
</dbReference>
<proteinExistence type="predicted"/>
<sequence>MIVRKFLSKIINELSSREVLFLLGTRQVGKTTLSKLIAQESGFENIFFFDFEDKEYRVLFDNVSVKKLEQVFKLEGIHSQKQTLIIFDEIQLLQDPSNMLKLIYDHFPNLKIIATGSSSLQIKAKFSDSLAGRKKIYKIEPLDFDEFLLFKGEEKLLRLRTMFKEEEDKLSLASIIKSQTQRFLELFEEYLIYGGYPEVVLLGSKEAKVEKLDSIASSYIQKDIKDLANIENIDGYNKLIQYLSINIGNMINLSSISTAIGLSLPTVKKYINLLQETFIIDELKPFFRNKNKEISKNGKIFFKDIGVRNLQIKSFNSLSYRTDIGELYENYVFNRLQSQNILSSLYMYRTQSKTEIDFVRVKESIASLYEVKSGSNKKIPKAILEFEKRYESEFLKIDKFVVNRDILDFKQGVMFVPAFLL</sequence>